<dbReference type="Pfam" id="PF00293">
    <property type="entry name" value="NUDIX"/>
    <property type="match status" value="1"/>
</dbReference>
<dbReference type="GO" id="GO:0016787">
    <property type="term" value="F:hydrolase activity"/>
    <property type="evidence" value="ECO:0007669"/>
    <property type="project" value="UniProtKB-KW"/>
</dbReference>
<dbReference type="SUPFAM" id="SSF55811">
    <property type="entry name" value="Nudix"/>
    <property type="match status" value="1"/>
</dbReference>
<organism evidence="3 4">
    <name type="scientific">Sporolactobacillus shoreicorticis</name>
    <dbReference type="NCBI Taxonomy" id="1923877"/>
    <lineage>
        <taxon>Bacteria</taxon>
        <taxon>Bacillati</taxon>
        <taxon>Bacillota</taxon>
        <taxon>Bacilli</taxon>
        <taxon>Bacillales</taxon>
        <taxon>Sporolactobacillaceae</taxon>
        <taxon>Sporolactobacillus</taxon>
    </lineage>
</organism>
<evidence type="ECO:0000259" key="2">
    <source>
        <dbReference type="PROSITE" id="PS51462"/>
    </source>
</evidence>
<evidence type="ECO:0000313" key="4">
    <source>
        <dbReference type="Proteomes" id="UP001597399"/>
    </source>
</evidence>
<dbReference type="RefSeq" id="WP_253062419.1">
    <property type="nucleotide sequence ID" value="NZ_JAMXWM010000013.1"/>
</dbReference>
<accession>A0ABW5S1I2</accession>
<dbReference type="Proteomes" id="UP001597399">
    <property type="component" value="Unassembled WGS sequence"/>
</dbReference>
<keyword evidence="4" id="KW-1185">Reference proteome</keyword>
<name>A0ABW5S1I2_9BACL</name>
<evidence type="ECO:0000256" key="1">
    <source>
        <dbReference type="ARBA" id="ARBA00022801"/>
    </source>
</evidence>
<evidence type="ECO:0000313" key="3">
    <source>
        <dbReference type="EMBL" id="MFD2693626.1"/>
    </source>
</evidence>
<keyword evidence="1 3" id="KW-0378">Hydrolase</keyword>
<gene>
    <name evidence="3" type="ORF">ACFSUE_08300</name>
</gene>
<dbReference type="EMBL" id="JBHUMQ010000018">
    <property type="protein sequence ID" value="MFD2693626.1"/>
    <property type="molecule type" value="Genomic_DNA"/>
</dbReference>
<dbReference type="InterPro" id="IPR000086">
    <property type="entry name" value="NUDIX_hydrolase_dom"/>
</dbReference>
<comment type="caution">
    <text evidence="3">The sequence shown here is derived from an EMBL/GenBank/DDBJ whole genome shotgun (WGS) entry which is preliminary data.</text>
</comment>
<dbReference type="InterPro" id="IPR015797">
    <property type="entry name" value="NUDIX_hydrolase-like_dom_sf"/>
</dbReference>
<dbReference type="InterPro" id="IPR020084">
    <property type="entry name" value="NUDIX_hydrolase_CS"/>
</dbReference>
<reference evidence="4" key="1">
    <citation type="journal article" date="2019" name="Int. J. Syst. Evol. Microbiol.">
        <title>The Global Catalogue of Microorganisms (GCM) 10K type strain sequencing project: providing services to taxonomists for standard genome sequencing and annotation.</title>
        <authorList>
            <consortium name="The Broad Institute Genomics Platform"/>
            <consortium name="The Broad Institute Genome Sequencing Center for Infectious Disease"/>
            <person name="Wu L."/>
            <person name="Ma J."/>
        </authorList>
    </citation>
    <scope>NUCLEOTIDE SEQUENCE [LARGE SCALE GENOMIC DNA]</scope>
    <source>
        <strain evidence="4">TISTR 2466</strain>
    </source>
</reference>
<feature type="domain" description="Nudix hydrolase" evidence="2">
    <location>
        <begin position="17"/>
        <end position="145"/>
    </location>
</feature>
<protein>
    <submittedName>
        <fullName evidence="3">NUDIX hydrolase</fullName>
    </submittedName>
</protein>
<sequence length="146" mass="16892">MFILQLFGSQIKDLDYQLRKGAYAVLFRDSSKRELGVIQSNGHYFLLGGGIEARESPEECLRRETLEEIGDAIQINRYIGEAQQYFLSRKRLPILSDGYFYTARLLQNVQRPIENNHFLKWVDARACKSLLFHEHQAWAVGQALQG</sequence>
<proteinExistence type="predicted"/>
<dbReference type="CDD" id="cd04684">
    <property type="entry name" value="NUDIX_Hydrolase"/>
    <property type="match status" value="1"/>
</dbReference>
<dbReference type="PROSITE" id="PS00893">
    <property type="entry name" value="NUDIX_BOX"/>
    <property type="match status" value="1"/>
</dbReference>
<dbReference type="PROSITE" id="PS51462">
    <property type="entry name" value="NUDIX"/>
    <property type="match status" value="1"/>
</dbReference>
<dbReference type="Gene3D" id="3.90.79.10">
    <property type="entry name" value="Nucleoside Triphosphate Pyrophosphohydrolase"/>
    <property type="match status" value="1"/>
</dbReference>